<evidence type="ECO:0000313" key="2">
    <source>
        <dbReference type="EMBL" id="UYU33263.1"/>
    </source>
</evidence>
<dbReference type="RefSeq" id="WP_031520078.1">
    <property type="nucleotide sequence ID" value="NZ_CP074352.1"/>
</dbReference>
<evidence type="ECO:0000256" key="1">
    <source>
        <dbReference type="SAM" id="Phobius"/>
    </source>
</evidence>
<feature type="transmembrane region" description="Helical" evidence="1">
    <location>
        <begin position="122"/>
        <end position="139"/>
    </location>
</feature>
<keyword evidence="3" id="KW-1185">Reference proteome</keyword>
<feature type="transmembrane region" description="Helical" evidence="1">
    <location>
        <begin position="49"/>
        <end position="68"/>
    </location>
</feature>
<organism evidence="2 3">
    <name type="scientific">Siccibacter colletis</name>
    <dbReference type="NCBI Taxonomy" id="1505757"/>
    <lineage>
        <taxon>Bacteria</taxon>
        <taxon>Pseudomonadati</taxon>
        <taxon>Pseudomonadota</taxon>
        <taxon>Gammaproteobacteria</taxon>
        <taxon>Enterobacterales</taxon>
        <taxon>Enterobacteriaceae</taxon>
        <taxon>Siccibacter</taxon>
    </lineage>
</organism>
<keyword evidence="1" id="KW-1133">Transmembrane helix</keyword>
<keyword evidence="1" id="KW-0472">Membrane</keyword>
<protein>
    <submittedName>
        <fullName evidence="2">DUF1097 domain-containing protein</fullName>
    </submittedName>
</protein>
<dbReference type="Proteomes" id="UP001156318">
    <property type="component" value="Chromosome"/>
</dbReference>
<dbReference type="EMBL" id="CP074352">
    <property type="protein sequence ID" value="UYU33263.1"/>
    <property type="molecule type" value="Genomic_DNA"/>
</dbReference>
<dbReference type="InterPro" id="IPR009476">
    <property type="entry name" value="DUF1097"/>
</dbReference>
<evidence type="ECO:0000313" key="3">
    <source>
        <dbReference type="Proteomes" id="UP001156318"/>
    </source>
</evidence>
<name>A0ABY6JIJ2_9ENTR</name>
<accession>A0ABY6JIJ2</accession>
<keyword evidence="1" id="KW-0812">Transmembrane</keyword>
<feature type="transmembrane region" description="Helical" evidence="1">
    <location>
        <begin position="20"/>
        <end position="42"/>
    </location>
</feature>
<sequence length="162" mass="17063">MKTPLSLAFTTGLLSALWAWLAVALSLPSWAGFLGCTAFFACPHPGRKGLLIAFATVTSGVVWAQVIIHAGALVTAQWSGYALTGVIAFVMCIQAQRRLLAFIPGTFIGACATFAGQGDWHSVLPALWLGVAFGAAMNFSGRWLARPRKAADVKPDAKSLAD</sequence>
<proteinExistence type="predicted"/>
<reference evidence="2 3" key="1">
    <citation type="submission" date="2021-05" db="EMBL/GenBank/DDBJ databases">
        <title>Isolation, identification, and the growth promoting effects of Pantoea dispersa strain YSD J2 from the aboveground leaves of Cyperus esculentus L.Var. Sativus.</title>
        <authorList>
            <person name="Wang S."/>
            <person name="Tang X.M."/>
            <person name="Huang Y.N."/>
        </authorList>
    </citation>
    <scope>NUCLEOTIDE SEQUENCE [LARGE SCALE GENOMIC DNA]</scope>
    <source>
        <strain evidence="3">YSD YN2</strain>
    </source>
</reference>
<dbReference type="Pfam" id="PF06496">
    <property type="entry name" value="DUF1097"/>
    <property type="match status" value="1"/>
</dbReference>
<feature type="transmembrane region" description="Helical" evidence="1">
    <location>
        <begin position="99"/>
        <end position="116"/>
    </location>
</feature>
<feature type="transmembrane region" description="Helical" evidence="1">
    <location>
        <begin position="74"/>
        <end position="92"/>
    </location>
</feature>
<gene>
    <name evidence="2" type="ORF">KFZ77_07075</name>
</gene>